<dbReference type="HOGENOM" id="CLU_2682993_0_0_5"/>
<proteinExistence type="predicted"/>
<sequence length="74" mass="8236">MPARRAYPDAGTAKIGGDMPYVSYMENGINIYWTIGSGCLTICAHKELSGVRPAGGRRDLMRETWFEIQMPIGR</sequence>
<comment type="caution">
    <text evidence="1">The sequence shown here is derived from an EMBL/GenBank/DDBJ whole genome shotgun (WGS) entry which is preliminary data.</text>
</comment>
<evidence type="ECO:0000313" key="2">
    <source>
        <dbReference type="Proteomes" id="UP000006468"/>
    </source>
</evidence>
<dbReference type="AlphaFoldDB" id="D5QJ47"/>
<evidence type="ECO:0000313" key="1">
    <source>
        <dbReference type="EMBL" id="EFG82869.1"/>
    </source>
</evidence>
<organism evidence="1 2">
    <name type="scientific">Novacetimonas hansenii ATCC 23769</name>
    <dbReference type="NCBI Taxonomy" id="714995"/>
    <lineage>
        <taxon>Bacteria</taxon>
        <taxon>Pseudomonadati</taxon>
        <taxon>Pseudomonadota</taxon>
        <taxon>Alphaproteobacteria</taxon>
        <taxon>Acetobacterales</taxon>
        <taxon>Acetobacteraceae</taxon>
        <taxon>Novacetimonas</taxon>
    </lineage>
</organism>
<accession>D5QJ47</accession>
<reference evidence="1 2" key="1">
    <citation type="journal article" date="2010" name="J. Bacteriol.">
        <title>Genome sequence of a cellulose-producing bacterium, Gluconacetobacter hansenii ATCC 23769.</title>
        <authorList>
            <person name="Iyer P.R."/>
            <person name="Geib S.M."/>
            <person name="Catchmark J."/>
            <person name="Kao T.H."/>
            <person name="Tien M."/>
        </authorList>
    </citation>
    <scope>NUCLEOTIDE SEQUENCE [LARGE SCALE GENOMIC DNA]</scope>
    <source>
        <strain evidence="1 2">ATCC 23769</strain>
    </source>
</reference>
<dbReference type="Proteomes" id="UP000006468">
    <property type="component" value="Chromosome"/>
</dbReference>
<gene>
    <name evidence="1" type="ORF">GXY_15902</name>
</gene>
<name>D5QJ47_NOVHA</name>
<protein>
    <submittedName>
        <fullName evidence="1">Uncharacterized protein</fullName>
    </submittedName>
</protein>
<dbReference type="EMBL" id="ADTV01000067">
    <property type="protein sequence ID" value="EFG82869.1"/>
    <property type="molecule type" value="Genomic_DNA"/>
</dbReference>